<feature type="chain" id="PRO_5008269438" evidence="1">
    <location>
        <begin position="21"/>
        <end position="121"/>
    </location>
</feature>
<evidence type="ECO:0000256" key="1">
    <source>
        <dbReference type="SAM" id="SignalP"/>
    </source>
</evidence>
<protein>
    <submittedName>
        <fullName evidence="2">Uncharacterized protein</fullName>
    </submittedName>
</protein>
<accession>A0A195BD92</accession>
<feature type="signal peptide" evidence="1">
    <location>
        <begin position="1"/>
        <end position="20"/>
    </location>
</feature>
<name>A0A195BD92_9HYME</name>
<evidence type="ECO:0000313" key="2">
    <source>
        <dbReference type="EMBL" id="KYM82177.1"/>
    </source>
</evidence>
<dbReference type="Proteomes" id="UP000078540">
    <property type="component" value="Unassembled WGS sequence"/>
</dbReference>
<dbReference type="EMBL" id="KQ976519">
    <property type="protein sequence ID" value="KYM82177.1"/>
    <property type="molecule type" value="Genomic_DNA"/>
</dbReference>
<keyword evidence="3" id="KW-1185">Reference proteome</keyword>
<proteinExistence type="predicted"/>
<keyword evidence="1" id="KW-0732">Signal</keyword>
<gene>
    <name evidence="2" type="ORF">ALC53_07425</name>
</gene>
<sequence>MRTFWTIVLCVITVIAAVHAKPTIYKKNQDNVFEPVMVPVSSTVIPLPVYKVGYGLGFVSKDKKTQLSSFKPEGGIKLITSMYKKYSLNKIKRSCFSSFHNFLFSLSISMNHDTNADICMS</sequence>
<dbReference type="AlphaFoldDB" id="A0A195BD92"/>
<reference evidence="2 3" key="1">
    <citation type="submission" date="2015-09" db="EMBL/GenBank/DDBJ databases">
        <title>Atta colombica WGS genome.</title>
        <authorList>
            <person name="Nygaard S."/>
            <person name="Hu H."/>
            <person name="Boomsma J."/>
            <person name="Zhang G."/>
        </authorList>
    </citation>
    <scope>NUCLEOTIDE SEQUENCE [LARGE SCALE GENOMIC DNA]</scope>
    <source>
        <strain evidence="2">Treedump-2</strain>
        <tissue evidence="2">Whole body</tissue>
    </source>
</reference>
<evidence type="ECO:0000313" key="3">
    <source>
        <dbReference type="Proteomes" id="UP000078540"/>
    </source>
</evidence>
<organism evidence="2 3">
    <name type="scientific">Atta colombica</name>
    <dbReference type="NCBI Taxonomy" id="520822"/>
    <lineage>
        <taxon>Eukaryota</taxon>
        <taxon>Metazoa</taxon>
        <taxon>Ecdysozoa</taxon>
        <taxon>Arthropoda</taxon>
        <taxon>Hexapoda</taxon>
        <taxon>Insecta</taxon>
        <taxon>Pterygota</taxon>
        <taxon>Neoptera</taxon>
        <taxon>Endopterygota</taxon>
        <taxon>Hymenoptera</taxon>
        <taxon>Apocrita</taxon>
        <taxon>Aculeata</taxon>
        <taxon>Formicoidea</taxon>
        <taxon>Formicidae</taxon>
        <taxon>Myrmicinae</taxon>
        <taxon>Atta</taxon>
    </lineage>
</organism>